<sequence length="256" mass="28218">MDNGTNSISATARLREPEIKAALIDALFADGRVYDDTVVISEMPVAFMARRADIVLANGHLVGFEIKSDGDKTSRLMGQLEAYQKAFEGIVIVTGARHLDEVLECTPEAVGVVAVDQIEADLPKARMVRKPHLRSMSIETAIAQMRADDLYRLASKFAANSDGARDRFTLEARVRTLPLADVRRAALAAVKTRYRRPFEEFADARKQHGTLTALPLLRRPAWNEGRPAVIERRSPDVSDAADLASLALAVRPRRMG</sequence>
<dbReference type="InterPro" id="IPR047729">
    <property type="entry name" value="Sce7726-like"/>
</dbReference>
<keyword evidence="2" id="KW-1185">Reference proteome</keyword>
<dbReference type="NCBIfam" id="NF033832">
    <property type="entry name" value="sce7726_fam"/>
    <property type="match status" value="1"/>
</dbReference>
<name>A0ABY8D164_9HYPH</name>
<organism evidence="1 2">
    <name type="scientific">Sinorhizobium numidicum</name>
    <dbReference type="NCBI Taxonomy" id="680248"/>
    <lineage>
        <taxon>Bacteria</taxon>
        <taxon>Pseudomonadati</taxon>
        <taxon>Pseudomonadota</taxon>
        <taxon>Alphaproteobacteria</taxon>
        <taxon>Hyphomicrobiales</taxon>
        <taxon>Rhizobiaceae</taxon>
        <taxon>Sinorhizobium/Ensifer group</taxon>
        <taxon>Sinorhizobium</taxon>
    </lineage>
</organism>
<dbReference type="EMBL" id="CP120371">
    <property type="protein sequence ID" value="WEX84634.1"/>
    <property type="molecule type" value="Genomic_DNA"/>
</dbReference>
<evidence type="ECO:0000313" key="2">
    <source>
        <dbReference type="Proteomes" id="UP001235547"/>
    </source>
</evidence>
<gene>
    <name evidence="1" type="ORF">PYH38_003532</name>
</gene>
<dbReference type="RefSeq" id="WP_280735553.1">
    <property type="nucleotide sequence ID" value="NZ_CP120368.1"/>
</dbReference>
<accession>A0ABY8D164</accession>
<dbReference type="Proteomes" id="UP001235547">
    <property type="component" value="Chromosome 1"/>
</dbReference>
<evidence type="ECO:0000313" key="1">
    <source>
        <dbReference type="EMBL" id="WEX84634.1"/>
    </source>
</evidence>
<protein>
    <submittedName>
        <fullName evidence="1">Sce7726 family protein</fullName>
    </submittedName>
</protein>
<proteinExistence type="predicted"/>
<reference evidence="1 2" key="1">
    <citation type="submission" date="2023-03" db="EMBL/GenBank/DDBJ databases">
        <authorList>
            <person name="Kaur S."/>
            <person name="Espinosa-Saiz D."/>
            <person name="Velazquez E."/>
            <person name="Menendez E."/>
            <person name="diCenzo G.C."/>
        </authorList>
    </citation>
    <scope>NUCLEOTIDE SEQUENCE [LARGE SCALE GENOMIC DNA]</scope>
    <source>
        <strain evidence="1 2">LMG 27395</strain>
    </source>
</reference>